<keyword evidence="3" id="KW-0328">Glycosyltransferase</keyword>
<dbReference type="AlphaFoldDB" id="A0A8J7PDV1"/>
<keyword evidence="4" id="KW-0808">Transferase</keyword>
<evidence type="ECO:0000256" key="3">
    <source>
        <dbReference type="ARBA" id="ARBA00022676"/>
    </source>
</evidence>
<dbReference type="Gene3D" id="3.40.50.2000">
    <property type="entry name" value="Glycogen Phosphorylase B"/>
    <property type="match status" value="1"/>
</dbReference>
<evidence type="ECO:0000256" key="4">
    <source>
        <dbReference type="ARBA" id="ARBA00022679"/>
    </source>
</evidence>
<evidence type="ECO:0000256" key="2">
    <source>
        <dbReference type="ARBA" id="ARBA00006962"/>
    </source>
</evidence>
<evidence type="ECO:0000256" key="1">
    <source>
        <dbReference type="ARBA" id="ARBA00004370"/>
    </source>
</evidence>
<reference evidence="7" key="1">
    <citation type="submission" date="2021-02" db="EMBL/GenBank/DDBJ databases">
        <title>Genome-Resolved Metagenomics of a Microbial Community Performing Photosynthetic Biological Nutrient Removal.</title>
        <authorList>
            <person name="Mcdaniel E.A."/>
        </authorList>
    </citation>
    <scope>NUCLEOTIDE SEQUENCE</scope>
    <source>
        <strain evidence="7">UWPOB_OBS1</strain>
    </source>
</reference>
<dbReference type="GO" id="GO:0009247">
    <property type="term" value="P:glycolipid biosynthetic process"/>
    <property type="evidence" value="ECO:0007669"/>
    <property type="project" value="InterPro"/>
</dbReference>
<evidence type="ECO:0008006" key="9">
    <source>
        <dbReference type="Google" id="ProtNLM"/>
    </source>
</evidence>
<dbReference type="GO" id="GO:0016758">
    <property type="term" value="F:hexosyltransferase activity"/>
    <property type="evidence" value="ECO:0007669"/>
    <property type="project" value="InterPro"/>
</dbReference>
<evidence type="ECO:0000259" key="5">
    <source>
        <dbReference type="Pfam" id="PF04101"/>
    </source>
</evidence>
<protein>
    <recommendedName>
        <fullName evidence="9">Galactosyldiacylglycerol synthase</fullName>
    </recommendedName>
</protein>
<dbReference type="InterPro" id="IPR009695">
    <property type="entry name" value="Diacylglyc_glucosyltr_N"/>
</dbReference>
<dbReference type="Pfam" id="PF06925">
    <property type="entry name" value="MGDG_synth"/>
    <property type="match status" value="1"/>
</dbReference>
<dbReference type="InterPro" id="IPR007235">
    <property type="entry name" value="Glyco_trans_28_C"/>
</dbReference>
<evidence type="ECO:0000259" key="6">
    <source>
        <dbReference type="Pfam" id="PF06925"/>
    </source>
</evidence>
<feature type="domain" description="Glycosyl transferase family 28 C-terminal" evidence="5">
    <location>
        <begin position="239"/>
        <end position="318"/>
    </location>
</feature>
<dbReference type="PANTHER" id="PTHR43025:SF3">
    <property type="entry name" value="MONOGALACTOSYLDIACYLGLYCEROL SYNTHASE 1, CHLOROPLASTIC"/>
    <property type="match status" value="1"/>
</dbReference>
<dbReference type="Pfam" id="PF04101">
    <property type="entry name" value="Glyco_tran_28_C"/>
    <property type="match status" value="1"/>
</dbReference>
<dbReference type="Proteomes" id="UP000664277">
    <property type="component" value="Unassembled WGS sequence"/>
</dbReference>
<dbReference type="PANTHER" id="PTHR43025">
    <property type="entry name" value="MONOGALACTOSYLDIACYLGLYCEROL SYNTHASE"/>
    <property type="match status" value="1"/>
</dbReference>
<dbReference type="InterPro" id="IPR050519">
    <property type="entry name" value="Glycosyltransf_28_UgtP"/>
</dbReference>
<evidence type="ECO:0000313" key="7">
    <source>
        <dbReference type="EMBL" id="MBN8661376.1"/>
    </source>
</evidence>
<name>A0A8J7PDV1_9BACT</name>
<dbReference type="SUPFAM" id="SSF53756">
    <property type="entry name" value="UDP-Glycosyltransferase/glycogen phosphorylase"/>
    <property type="match status" value="1"/>
</dbReference>
<accession>A0A8J7PDV1</accession>
<feature type="domain" description="Diacylglycerol glucosyltransferase N-terminal" evidence="6">
    <location>
        <begin position="25"/>
        <end position="197"/>
    </location>
</feature>
<comment type="subcellular location">
    <subcellularLocation>
        <location evidence="1">Membrane</location>
    </subcellularLocation>
</comment>
<dbReference type="EMBL" id="JAFLCK010000019">
    <property type="protein sequence ID" value="MBN8661376.1"/>
    <property type="molecule type" value="Genomic_DNA"/>
</dbReference>
<organism evidence="7 8">
    <name type="scientific">Candidatus Obscuribacter phosphatis</name>
    <dbReference type="NCBI Taxonomy" id="1906157"/>
    <lineage>
        <taxon>Bacteria</taxon>
        <taxon>Bacillati</taxon>
        <taxon>Candidatus Melainabacteria</taxon>
        <taxon>Candidatus Obscuribacterales</taxon>
        <taxon>Candidatus Obscuribacteraceae</taxon>
        <taxon>Candidatus Obscuribacter</taxon>
    </lineage>
</organism>
<sequence>MKSSSDKKSSTKRICLVFSDTGGGHRSATEAIHAAMQYLLDNCKPDQPVEIHVENIVEKSHPINRRFVELYNYLLRHQQQAMKYYYWFIETFKPNDSEFGWQITRPYLNRYVGQLAPDVVVSVHPMTNQYLARAIKECGLKKKSRLITVVTDPNGDFWSGWANKDSELTIVPNDLAKKRLIDLGIEKNRIAIMGMPVHPDFSMPASCTPSEFRTRLNLDTELPTICINAGWAGGGNMLSIYRALANVRRKIQVIFLCGHNKHLYDTIKRESARYKIPTAVLPFHDRMSDVMASCDLMVTKAGGLTSFESIARRLPLAIDMITKPMPQELGTARMLVSQGLAYDIEQADDIVPVVENLRLRSDGEPAPLPTAHQLDHINASFDIAYRLLDLAGVKLQAPPEWVRSGEEATELL</sequence>
<dbReference type="GO" id="GO:0016020">
    <property type="term" value="C:membrane"/>
    <property type="evidence" value="ECO:0007669"/>
    <property type="project" value="UniProtKB-SubCell"/>
</dbReference>
<proteinExistence type="inferred from homology"/>
<gene>
    <name evidence="7" type="ORF">J0M35_13505</name>
</gene>
<comment type="similarity">
    <text evidence="2">Belongs to the glycosyltransferase 28 family.</text>
</comment>
<evidence type="ECO:0000313" key="8">
    <source>
        <dbReference type="Proteomes" id="UP000664277"/>
    </source>
</evidence>
<comment type="caution">
    <text evidence="7">The sequence shown here is derived from an EMBL/GenBank/DDBJ whole genome shotgun (WGS) entry which is preliminary data.</text>
</comment>